<evidence type="ECO:0000256" key="1">
    <source>
        <dbReference type="SAM" id="MobiDB-lite"/>
    </source>
</evidence>
<sequence>MENRVTTLKEKLKAFKINLLLNNSVGPCEYCSSCDIADKQVRNEPWFKFLCYQFARNVEYIYSLISINTGFKEKRCNTLSYWIHDKVTNFYNTANIKRGYVNIINEILKVWKEINTNKVTDKTYMCELPTEENTKDLNEMKRKKIMSDYCEDYSELRGLLTKRHSSECNIYYDYFKNSFLEFREIAKENKAECLTITNCSGFCDKHDPEDIFKKTKCEVIEISDGKNDYIKQEDCKESISKAVSEKICETKEVPNPEFTFSDKRAIILTLFSSWGMFLTLLFLYKMTPFRSWIRNIYDALNNVSPDLSKYQAECKNINVRSHHDQMAKICEKYLSYLESCEALNNKNFSYDVSKLMNYWLYDKITNIYGTENTKEIGIAFGALQFILGYPKYNPKLSSLIEKCKPNLKMVDHHDWKNRKDLYDYCINYKFIEDECKFYSEGCKKHCDYIEKRSNLYEHFETLCNSKSSDCPEFYDNCKDYNPKLVLGILKCPEKITAPKASFQEGGAMHRHQDQGLGTAASSHGTEPKPETSNIGTNVGHSVLGVAPVLLSATALYRYTPVGSWIRKLGGYNSNSLSNIDGGEMDVFIDNTQESGDMLFGNSGNYISYQPM</sequence>
<dbReference type="AlphaFoldDB" id="A0A1A9AGQ0"/>
<protein>
    <submittedName>
        <fullName evidence="3">PIR Superfamily Protein</fullName>
    </submittedName>
</protein>
<evidence type="ECO:0000313" key="4">
    <source>
        <dbReference type="Proteomes" id="UP000078555"/>
    </source>
</evidence>
<feature type="region of interest" description="Disordered" evidence="1">
    <location>
        <begin position="506"/>
        <end position="536"/>
    </location>
</feature>
<keyword evidence="2" id="KW-0472">Membrane</keyword>
<reference evidence="4" key="1">
    <citation type="submission" date="2016-05" db="EMBL/GenBank/DDBJ databases">
        <authorList>
            <person name="Naeem Raeece"/>
        </authorList>
    </citation>
    <scope>NUCLEOTIDE SEQUENCE [LARGE SCALE GENOMIC DNA]</scope>
</reference>
<proteinExistence type="predicted"/>
<keyword evidence="2" id="KW-0812">Transmembrane</keyword>
<name>A0A1A9AGQ0_PLAOA</name>
<dbReference type="Proteomes" id="UP000078555">
    <property type="component" value="Unassembled WGS sequence"/>
</dbReference>
<evidence type="ECO:0000256" key="2">
    <source>
        <dbReference type="SAM" id="Phobius"/>
    </source>
</evidence>
<feature type="compositionally biased region" description="Polar residues" evidence="1">
    <location>
        <begin position="519"/>
        <end position="536"/>
    </location>
</feature>
<dbReference type="InterPro" id="IPR008780">
    <property type="entry name" value="Plasmodium_Vir"/>
</dbReference>
<organism evidence="3 4">
    <name type="scientific">Plasmodium ovale wallikeri</name>
    <dbReference type="NCBI Taxonomy" id="864142"/>
    <lineage>
        <taxon>Eukaryota</taxon>
        <taxon>Sar</taxon>
        <taxon>Alveolata</taxon>
        <taxon>Apicomplexa</taxon>
        <taxon>Aconoidasida</taxon>
        <taxon>Haemosporida</taxon>
        <taxon>Plasmodiidae</taxon>
        <taxon>Plasmodium</taxon>
        <taxon>Plasmodium (Plasmodium)</taxon>
    </lineage>
</organism>
<gene>
    <name evidence="3" type="ORF">POVWA1_071860</name>
</gene>
<keyword evidence="2" id="KW-1133">Transmembrane helix</keyword>
<feature type="transmembrane region" description="Helical" evidence="2">
    <location>
        <begin position="265"/>
        <end position="284"/>
    </location>
</feature>
<dbReference type="EMBL" id="FLRD01000846">
    <property type="protein sequence ID" value="SBT55733.1"/>
    <property type="molecule type" value="Genomic_DNA"/>
</dbReference>
<dbReference type="Pfam" id="PF05795">
    <property type="entry name" value="Plasmodium_Vir"/>
    <property type="match status" value="3"/>
</dbReference>
<evidence type="ECO:0000313" key="3">
    <source>
        <dbReference type="EMBL" id="SBT55733.1"/>
    </source>
</evidence>
<keyword evidence="4" id="KW-1185">Reference proteome</keyword>
<accession>A0A1A9AGQ0</accession>